<proteinExistence type="predicted"/>
<dbReference type="Gene3D" id="2.60.40.1260">
    <property type="entry name" value="Lamin Tail domain"/>
    <property type="match status" value="1"/>
</dbReference>
<feature type="domain" description="LTD" evidence="1">
    <location>
        <begin position="1"/>
        <end position="117"/>
    </location>
</feature>
<dbReference type="RefSeq" id="WP_381827987.1">
    <property type="nucleotide sequence ID" value="NZ_JBHTCF010000002.1"/>
</dbReference>
<evidence type="ECO:0000313" key="2">
    <source>
        <dbReference type="EMBL" id="MFC7304117.1"/>
    </source>
</evidence>
<keyword evidence="3" id="KW-1185">Reference proteome</keyword>
<accession>A0ABW2JFT1</accession>
<dbReference type="InterPro" id="IPR001322">
    <property type="entry name" value="Lamin_tail_dom"/>
</dbReference>
<dbReference type="Proteomes" id="UP001596523">
    <property type="component" value="Unassembled WGS sequence"/>
</dbReference>
<evidence type="ECO:0000313" key="3">
    <source>
        <dbReference type="Proteomes" id="UP001596523"/>
    </source>
</evidence>
<dbReference type="PROSITE" id="PS51841">
    <property type="entry name" value="LTD"/>
    <property type="match status" value="1"/>
</dbReference>
<gene>
    <name evidence="2" type="ORF">ACFQVC_07815</name>
</gene>
<organism evidence="2 3">
    <name type="scientific">Streptomyces monticola</name>
    <dbReference type="NCBI Taxonomy" id="2666263"/>
    <lineage>
        <taxon>Bacteria</taxon>
        <taxon>Bacillati</taxon>
        <taxon>Actinomycetota</taxon>
        <taxon>Actinomycetes</taxon>
        <taxon>Kitasatosporales</taxon>
        <taxon>Streptomycetaceae</taxon>
        <taxon>Streptomyces</taxon>
    </lineage>
</organism>
<comment type="caution">
    <text evidence="2">The sequence shown here is derived from an EMBL/GenBank/DDBJ whole genome shotgun (WGS) entry which is preliminary data.</text>
</comment>
<reference evidence="3" key="1">
    <citation type="journal article" date="2019" name="Int. J. Syst. Evol. Microbiol.">
        <title>The Global Catalogue of Microorganisms (GCM) 10K type strain sequencing project: providing services to taxonomists for standard genome sequencing and annotation.</title>
        <authorList>
            <consortium name="The Broad Institute Genomics Platform"/>
            <consortium name="The Broad Institute Genome Sequencing Center for Infectious Disease"/>
            <person name="Wu L."/>
            <person name="Ma J."/>
        </authorList>
    </citation>
    <scope>NUCLEOTIDE SEQUENCE [LARGE SCALE GENOMIC DNA]</scope>
    <source>
        <strain evidence="3">SYNS20</strain>
    </source>
</reference>
<dbReference type="InterPro" id="IPR036415">
    <property type="entry name" value="Lamin_tail_dom_sf"/>
</dbReference>
<protein>
    <submittedName>
        <fullName evidence="2">Lamin tail domain-containing protein</fullName>
    </submittedName>
</protein>
<dbReference type="EMBL" id="JBHTCF010000002">
    <property type="protein sequence ID" value="MFC7304117.1"/>
    <property type="molecule type" value="Genomic_DNA"/>
</dbReference>
<dbReference type="SUPFAM" id="SSF74853">
    <property type="entry name" value="Lamin A/C globular tail domain"/>
    <property type="match status" value="1"/>
</dbReference>
<name>A0ABW2JFT1_9ACTN</name>
<dbReference type="Pfam" id="PF00932">
    <property type="entry name" value="LTD"/>
    <property type="match status" value="1"/>
</dbReference>
<sequence length="120" mass="12782">MLVTIKPADVAIRTVQFKGGTAGLLGDEYIEIVNRCGAPVAVDGWVVNDGDVGQDFTFPAGTTLAPGVPVRIYTNKVHPAWGGYSFNSMTGVWHDLGDTAEIRNKQGRAIARYAYGNAAL</sequence>
<evidence type="ECO:0000259" key="1">
    <source>
        <dbReference type="PROSITE" id="PS51841"/>
    </source>
</evidence>